<evidence type="ECO:0000259" key="3">
    <source>
        <dbReference type="Pfam" id="PF05368"/>
    </source>
</evidence>
<reference evidence="4" key="1">
    <citation type="submission" date="2020-10" db="EMBL/GenBank/DDBJ databases">
        <authorList>
            <person name="Kusch S."/>
        </authorList>
    </citation>
    <scope>NUCLEOTIDE SEQUENCE</scope>
    <source>
        <strain evidence="4">SwB9</strain>
    </source>
</reference>
<dbReference type="EMBL" id="CAJHIA010000011">
    <property type="protein sequence ID" value="CAD6443912.1"/>
    <property type="molecule type" value="Genomic_DNA"/>
</dbReference>
<dbReference type="PANTHER" id="PTHR47706">
    <property type="entry name" value="NMRA-LIKE FAMILY PROTEIN"/>
    <property type="match status" value="1"/>
</dbReference>
<dbReference type="InterPro" id="IPR045312">
    <property type="entry name" value="PCBER-like"/>
</dbReference>
<dbReference type="PANTHER" id="PTHR47706:SF1">
    <property type="entry name" value="CIPA-LIKE, PUTATIVE (AFU_ORTHOLOGUE AFUA_1G12460)-RELATED"/>
    <property type="match status" value="1"/>
</dbReference>
<evidence type="ECO:0000313" key="5">
    <source>
        <dbReference type="Proteomes" id="UP000624404"/>
    </source>
</evidence>
<keyword evidence="1" id="KW-0521">NADP</keyword>
<name>A0A8H2ZM22_9HELO</name>
<dbReference type="InterPro" id="IPR051609">
    <property type="entry name" value="NmrA/Isoflavone_reductase-like"/>
</dbReference>
<dbReference type="CDD" id="cd05259">
    <property type="entry name" value="PCBER_SDR_a"/>
    <property type="match status" value="1"/>
</dbReference>
<accession>A0A8H2ZM22</accession>
<organism evidence="4 5">
    <name type="scientific">Sclerotinia trifoliorum</name>
    <dbReference type="NCBI Taxonomy" id="28548"/>
    <lineage>
        <taxon>Eukaryota</taxon>
        <taxon>Fungi</taxon>
        <taxon>Dikarya</taxon>
        <taxon>Ascomycota</taxon>
        <taxon>Pezizomycotina</taxon>
        <taxon>Leotiomycetes</taxon>
        <taxon>Helotiales</taxon>
        <taxon>Sclerotiniaceae</taxon>
        <taxon>Sclerotinia</taxon>
    </lineage>
</organism>
<dbReference type="Proteomes" id="UP000624404">
    <property type="component" value="Unassembled WGS sequence"/>
</dbReference>
<dbReference type="AlphaFoldDB" id="A0A8H2ZM22"/>
<comment type="caution">
    <text evidence="4">The sequence shown here is derived from an EMBL/GenBank/DDBJ whole genome shotgun (WGS) entry which is preliminary data.</text>
</comment>
<dbReference type="InterPro" id="IPR008030">
    <property type="entry name" value="NmrA-like"/>
</dbReference>
<proteinExistence type="predicted"/>
<dbReference type="GO" id="GO:0016491">
    <property type="term" value="F:oxidoreductase activity"/>
    <property type="evidence" value="ECO:0007669"/>
    <property type="project" value="UniProtKB-KW"/>
</dbReference>
<dbReference type="Gene3D" id="3.90.25.10">
    <property type="entry name" value="UDP-galactose 4-epimerase, domain 1"/>
    <property type="match status" value="1"/>
</dbReference>
<dbReference type="SUPFAM" id="SSF51735">
    <property type="entry name" value="NAD(P)-binding Rossmann-fold domains"/>
    <property type="match status" value="1"/>
</dbReference>
<sequence>MIIIQQLSIHLSILSSQNFNHKNQILFTMSIIKNVAFVGPSGALGAPVLDVLIKSNKFNITVLTRSTSKSTSHLPTSVTNLPVDFTSVESLTSALKSQNIDAVVSCVGAPGLKSQSVLIDASVAAGVKRFLPSEFGSDLSNPLTKSLPVFGDKITTQEYLEAAVAKNPSLTYTYVRNGSFLDWGLEHKLLLDLTSGKPTIYDGGDVVFSSTTLETIGQAVVGVLGKFEETKNRAVYIQDIQITQNRLLELAKKVAPEKQWEPVHAETAKILASSNEKLAKGEVTMEVMLGYIVVSLFGKEYGGKIEKTDNELLGLKEKTDADVEAILKKLIK</sequence>
<gene>
    <name evidence="4" type="ORF">SCLTRI_LOCUS3704</name>
</gene>
<protein>
    <submittedName>
        <fullName evidence="4">7b9d34ae-6f7f-4e02-a433-f5227adeb13a</fullName>
    </submittedName>
</protein>
<evidence type="ECO:0000313" key="4">
    <source>
        <dbReference type="EMBL" id="CAD6443912.1"/>
    </source>
</evidence>
<dbReference type="Gene3D" id="3.40.50.720">
    <property type="entry name" value="NAD(P)-binding Rossmann-like Domain"/>
    <property type="match status" value="1"/>
</dbReference>
<evidence type="ECO:0000256" key="1">
    <source>
        <dbReference type="ARBA" id="ARBA00022857"/>
    </source>
</evidence>
<keyword evidence="5" id="KW-1185">Reference proteome</keyword>
<dbReference type="OrthoDB" id="9974981at2759"/>
<keyword evidence="2" id="KW-0560">Oxidoreductase</keyword>
<dbReference type="Pfam" id="PF05368">
    <property type="entry name" value="NmrA"/>
    <property type="match status" value="1"/>
</dbReference>
<feature type="domain" description="NmrA-like" evidence="3">
    <location>
        <begin position="33"/>
        <end position="255"/>
    </location>
</feature>
<dbReference type="InterPro" id="IPR036291">
    <property type="entry name" value="NAD(P)-bd_dom_sf"/>
</dbReference>
<evidence type="ECO:0000256" key="2">
    <source>
        <dbReference type="ARBA" id="ARBA00023002"/>
    </source>
</evidence>